<dbReference type="Gramene" id="TraesJAG2A03G00602730.1">
    <property type="protein sequence ID" value="TraesJAG2A03G00602730.1"/>
    <property type="gene ID" value="TraesJAG2A03G00602730"/>
</dbReference>
<dbReference type="EnsemblPlants" id="TraesCS2A02G085500.1">
    <property type="protein sequence ID" value="TraesCS2A02G085500.1"/>
    <property type="gene ID" value="TraesCS2A02G085500"/>
</dbReference>
<proteinExistence type="predicted"/>
<dbReference type="InterPro" id="IPR036420">
    <property type="entry name" value="BRCT_dom_sf"/>
</dbReference>
<dbReference type="PROSITE" id="PS50172">
    <property type="entry name" value="BRCT"/>
    <property type="match status" value="1"/>
</dbReference>
<dbReference type="RefSeq" id="XP_044452643.1">
    <property type="nucleotide sequence ID" value="XM_044596708.1"/>
</dbReference>
<dbReference type="Gramene" id="TraesCAD_scaffold_019187_01G000300.1">
    <property type="protein sequence ID" value="TraesCAD_scaffold_019187_01G000300.1"/>
    <property type="gene ID" value="TraesCAD_scaffold_019187_01G000300"/>
</dbReference>
<gene>
    <name evidence="3" type="primary">LOC123184611</name>
</gene>
<reference evidence="3" key="1">
    <citation type="submission" date="2018-08" db="EMBL/GenBank/DDBJ databases">
        <authorList>
            <person name="Rossello M."/>
        </authorList>
    </citation>
    <scope>NUCLEOTIDE SEQUENCE [LARGE SCALE GENOMIC DNA]</scope>
    <source>
        <strain evidence="3">cv. Chinese Spring</strain>
    </source>
</reference>
<dbReference type="Gramene" id="TraesWEE_scaffold_059217_01G000200.1">
    <property type="protein sequence ID" value="TraesWEE_scaffold_059217_01G000200.1"/>
    <property type="gene ID" value="TraesWEE_scaffold_059217_01G000200"/>
</dbReference>
<dbReference type="Gramene" id="TraesRN2A0100130200.1">
    <property type="protein sequence ID" value="TraesRN2A0100130200.1"/>
    <property type="gene ID" value="TraesRN2A0100130200"/>
</dbReference>
<feature type="region of interest" description="Disordered" evidence="1">
    <location>
        <begin position="137"/>
        <end position="192"/>
    </location>
</feature>
<feature type="compositionally biased region" description="Polar residues" evidence="1">
    <location>
        <begin position="310"/>
        <end position="323"/>
    </location>
</feature>
<organism evidence="3">
    <name type="scientific">Triticum aestivum</name>
    <name type="common">Wheat</name>
    <dbReference type="NCBI Taxonomy" id="4565"/>
    <lineage>
        <taxon>Eukaryota</taxon>
        <taxon>Viridiplantae</taxon>
        <taxon>Streptophyta</taxon>
        <taxon>Embryophyta</taxon>
        <taxon>Tracheophyta</taxon>
        <taxon>Spermatophyta</taxon>
        <taxon>Magnoliopsida</taxon>
        <taxon>Liliopsida</taxon>
        <taxon>Poales</taxon>
        <taxon>Poaceae</taxon>
        <taxon>BOP clade</taxon>
        <taxon>Pooideae</taxon>
        <taxon>Triticodae</taxon>
        <taxon>Triticeae</taxon>
        <taxon>Triticinae</taxon>
        <taxon>Triticum</taxon>
    </lineage>
</organism>
<accession>A0A3B6ARP0</accession>
<evidence type="ECO:0000259" key="2">
    <source>
        <dbReference type="PROSITE" id="PS50172"/>
    </source>
</evidence>
<feature type="compositionally biased region" description="Basic and acidic residues" evidence="1">
    <location>
        <begin position="165"/>
        <end position="175"/>
    </location>
</feature>
<dbReference type="OrthoDB" id="693398at2759"/>
<evidence type="ECO:0000256" key="1">
    <source>
        <dbReference type="SAM" id="MobiDB-lite"/>
    </source>
</evidence>
<dbReference type="Gramene" id="TraesCLE_scaffold_047883_01G000200.1">
    <property type="protein sequence ID" value="TraesCLE_scaffold_047883_01G000200.1"/>
    <property type="gene ID" value="TraesCLE_scaffold_047883_01G000200"/>
</dbReference>
<dbReference type="Gramene" id="TraesNOR2A03G00611980.1">
    <property type="protein sequence ID" value="TraesNOR2A03G00611980.1"/>
    <property type="gene ID" value="TraesNOR2A03G00611980"/>
</dbReference>
<feature type="region of interest" description="Disordered" evidence="1">
    <location>
        <begin position="1"/>
        <end position="113"/>
    </location>
</feature>
<sequence length="632" mass="68643">MPGPGRRLPPDGSGRPPRVGGKQPLPKTIVIKPVLRLPGSGGKPPRGGEPLDRAAAPEPEPAPLAPSFLAAGAPPAPALKTSDPSSAAAGAARAAARPAPTVEPSAPSSVAGGETLAPVVKPSVLFSVAAGETFPPVVKPSAPSSVAAGEPPRLGDAGGEGAPRMIERAPEEESAGRGGTTGRSPAREEARASRGDKPFFGLLFIFVDHFVEDVGLDDYTQIIESLGGKVGTGINYNEATHIAVKGQVPPGARIFWEADGKTVTTTAWIENCFNMRKLLTNPCKDSSESLLPSPDMTPLATIKSRNCLSDSKISSKNCSPSNKRTSKKDEELRISQSRRKMLKFPTPDPPRVPSLPTGLYHSILVCESDSGWSESLYDHALRFKLHHNTLLPGFTTESKLSKISTKVAVGGSYSKLAGLHGKGKSLGGNFSSRNFIIYKDDSIKLLFSEDQLVDYSDAEGDKDYASFVKMITDEVFHKQPLPVDMIEWLRVISQGVAVCSPNILAHHIYLMEPFQAYGTFVVMYQLFSSIESTKGWSALSASLSHFDGWSLPRCKMLLKTYYYLDKNGNRVFYEYDVRGLLRLIWNSSKHQSRRDLQFFVQMVMKDYPRLLCDLQRALYDGGYLSHLQLNCR</sequence>
<dbReference type="GeneID" id="123184611"/>
<dbReference type="Gramene" id="TraesMAC2A03G00602780.1">
    <property type="protein sequence ID" value="TraesMAC2A03G00602780.1"/>
    <property type="gene ID" value="TraesMAC2A03G00602780"/>
</dbReference>
<feature type="region of interest" description="Disordered" evidence="1">
    <location>
        <begin position="310"/>
        <end position="349"/>
    </location>
</feature>
<dbReference type="Gene3D" id="3.40.50.10190">
    <property type="entry name" value="BRCT domain"/>
    <property type="match status" value="1"/>
</dbReference>
<feature type="compositionally biased region" description="Low complexity" evidence="1">
    <location>
        <begin position="137"/>
        <end position="148"/>
    </location>
</feature>
<dbReference type="Proteomes" id="UP000019116">
    <property type="component" value="Chromosome 2A"/>
</dbReference>
<dbReference type="Gramene" id="TraesSTA2A03G00602830.1">
    <property type="protein sequence ID" value="TraesSTA2A03G00602830.1"/>
    <property type="gene ID" value="TraesSTA2A03G00602830"/>
</dbReference>
<evidence type="ECO:0000313" key="3">
    <source>
        <dbReference type="EnsemblPlants" id="TraesCS2A02G085500.1"/>
    </source>
</evidence>
<reference evidence="3" key="2">
    <citation type="submission" date="2018-10" db="UniProtKB">
        <authorList>
            <consortium name="EnsemblPlants"/>
        </authorList>
    </citation>
    <scope>IDENTIFICATION</scope>
</reference>
<dbReference type="SUPFAM" id="SSF52113">
    <property type="entry name" value="BRCT domain"/>
    <property type="match status" value="1"/>
</dbReference>
<name>A0A3B6ARP0_WHEAT</name>
<dbReference type="Gramene" id="TraesROB_scaffold_115098_01G000200.1">
    <property type="protein sequence ID" value="TraesROB_scaffold_115098_01G000200.1"/>
    <property type="gene ID" value="TraesROB_scaffold_115098_01G000200"/>
</dbReference>
<dbReference type="PANTHER" id="PTHR35161:SF15">
    <property type="entry name" value="OS07G0690800 PROTEIN"/>
    <property type="match status" value="1"/>
</dbReference>
<feature type="compositionally biased region" description="Low complexity" evidence="1">
    <location>
        <begin position="87"/>
        <end position="100"/>
    </location>
</feature>
<protein>
    <recommendedName>
        <fullName evidence="2">BRCT domain-containing protein</fullName>
    </recommendedName>
</protein>
<dbReference type="SMR" id="A0A3B6ARP0"/>
<evidence type="ECO:0000313" key="4">
    <source>
        <dbReference type="Proteomes" id="UP000019116"/>
    </source>
</evidence>
<dbReference type="PANTHER" id="PTHR35161">
    <property type="entry name" value="OS02G0303100 PROTEIN"/>
    <property type="match status" value="1"/>
</dbReference>
<dbReference type="Gramene" id="TraesCS2A03G0167100.1">
    <property type="protein sequence ID" value="TraesCS2A03G0167100.1.CDS"/>
    <property type="gene ID" value="TraesCS2A03G0167100"/>
</dbReference>
<dbReference type="OMA" id="FHWAGLT"/>
<dbReference type="Gramene" id="TraesSYM2A03G00610390.1">
    <property type="protein sequence ID" value="TraesSYM2A03G00610390.1"/>
    <property type="gene ID" value="TraesSYM2A03G00610390"/>
</dbReference>
<dbReference type="Gramene" id="TraesLDM2A03G00606230.1">
    <property type="protein sequence ID" value="TraesLDM2A03G00606230.1"/>
    <property type="gene ID" value="TraesLDM2A03G00606230"/>
</dbReference>
<keyword evidence="4" id="KW-1185">Reference proteome</keyword>
<dbReference type="Gramene" id="TraesLAC2A03G00608110.1">
    <property type="protein sequence ID" value="TraesLAC2A03G00608110.1"/>
    <property type="gene ID" value="TraesLAC2A03G00608110"/>
</dbReference>
<dbReference type="AlphaFoldDB" id="A0A3B6ARP0"/>
<dbReference type="Gramene" id="TraesJUL2A03G00607330.1">
    <property type="protein sequence ID" value="TraesJUL2A03G00607330.1"/>
    <property type="gene ID" value="TraesJUL2A03G00607330"/>
</dbReference>
<feature type="domain" description="BRCT" evidence="2">
    <location>
        <begin position="194"/>
        <end position="279"/>
    </location>
</feature>
<dbReference type="InterPro" id="IPR001357">
    <property type="entry name" value="BRCT_dom"/>
</dbReference>
<dbReference type="Gramene" id="TraesCS2A02G085500.1">
    <property type="protein sequence ID" value="TraesCS2A02G085500.1"/>
    <property type="gene ID" value="TraesCS2A02G085500"/>
</dbReference>